<evidence type="ECO:0000256" key="9">
    <source>
        <dbReference type="ARBA" id="ARBA00022764"/>
    </source>
</evidence>
<dbReference type="EMBL" id="CP002209">
    <property type="protein sequence ID" value="ADN77820.1"/>
    <property type="molecule type" value="Genomic_DNA"/>
</dbReference>
<dbReference type="GO" id="GO:0046872">
    <property type="term" value="F:metal ion binding"/>
    <property type="evidence" value="ECO:0007669"/>
    <property type="project" value="UniProtKB-KW"/>
</dbReference>
<dbReference type="Pfam" id="PF03892">
    <property type="entry name" value="NapB"/>
    <property type="match status" value="1"/>
</dbReference>
<dbReference type="GO" id="GO:0009061">
    <property type="term" value="P:anaerobic respiration"/>
    <property type="evidence" value="ECO:0007669"/>
    <property type="project" value="InterPro"/>
</dbReference>
<dbReference type="InterPro" id="IPR036280">
    <property type="entry name" value="Multihaem_cyt_sf"/>
</dbReference>
<dbReference type="SUPFAM" id="SSF48695">
    <property type="entry name" value="Multiheme cytochromes"/>
    <property type="match status" value="1"/>
</dbReference>
<dbReference type="InterPro" id="IPR012640">
    <property type="entry name" value="Membr_lipoprot_lipid_attach_CS"/>
</dbReference>
<comment type="subcellular location">
    <subcellularLocation>
        <location evidence="1">Periplasm</location>
    </subcellularLocation>
</comment>
<protein>
    <recommendedName>
        <fullName evidence="3">Periplasmic nitrate reductase, electron transfer subunit</fullName>
    </recommendedName>
    <alternativeName>
        <fullName evidence="12">Diheme cytochrome c NapB</fullName>
    </alternativeName>
    <alternativeName>
        <fullName evidence="4">Type IV secretion system putative lipoprotein virB7</fullName>
    </alternativeName>
</protein>
<dbReference type="GeneID" id="67183830"/>
<dbReference type="InterPro" id="IPR005591">
    <property type="entry name" value="NapB"/>
</dbReference>
<evidence type="ECO:0000256" key="2">
    <source>
        <dbReference type="ARBA" id="ARBA00007368"/>
    </source>
</evidence>
<dbReference type="AlphaFoldDB" id="E1SPK3"/>
<dbReference type="KEGG" id="fbl:Fbal_3624"/>
<sequence>MKKTLSLITLVLALAGCQSGGEPSQSAPESMRGAVPVAEMSPVAPLPQYPAKGTSVERSVIAQPPVIPHKADYPINLDKNSCINCHRGGKHKMAATHFEGRKVAGQYYQCRACHVPQAVNF</sequence>
<keyword evidence="15" id="KW-1185">Reference proteome</keyword>
<keyword evidence="8 13" id="KW-0732">Signal</keyword>
<keyword evidence="11" id="KW-0408">Iron</keyword>
<name>E1SPK3_FERBD</name>
<evidence type="ECO:0000256" key="3">
    <source>
        <dbReference type="ARBA" id="ARBA00013773"/>
    </source>
</evidence>
<keyword evidence="7" id="KW-0479">Metal-binding</keyword>
<evidence type="ECO:0000256" key="12">
    <source>
        <dbReference type="ARBA" id="ARBA00031832"/>
    </source>
</evidence>
<dbReference type="Pfam" id="PF08139">
    <property type="entry name" value="LPAM_1"/>
    <property type="match status" value="1"/>
</dbReference>
<feature type="chain" id="PRO_5003151006" description="Periplasmic nitrate reductase, electron transfer subunit" evidence="13">
    <location>
        <begin position="21"/>
        <end position="121"/>
    </location>
</feature>
<evidence type="ECO:0000256" key="6">
    <source>
        <dbReference type="ARBA" id="ARBA00022617"/>
    </source>
</evidence>
<dbReference type="PROSITE" id="PS51257">
    <property type="entry name" value="PROKAR_LIPOPROTEIN"/>
    <property type="match status" value="1"/>
</dbReference>
<evidence type="ECO:0000313" key="15">
    <source>
        <dbReference type="Proteomes" id="UP000006683"/>
    </source>
</evidence>
<comment type="similarity">
    <text evidence="2">Belongs to the NapB family.</text>
</comment>
<gene>
    <name evidence="14" type="ordered locus">Fbal_3624</name>
</gene>
<dbReference type="RefSeq" id="WP_013347125.1">
    <property type="nucleotide sequence ID" value="NC_014541.1"/>
</dbReference>
<evidence type="ECO:0000256" key="10">
    <source>
        <dbReference type="ARBA" id="ARBA00022982"/>
    </source>
</evidence>
<keyword evidence="6" id="KW-0349">Heme</keyword>
<keyword evidence="10" id="KW-0249">Electron transport</keyword>
<evidence type="ECO:0000256" key="5">
    <source>
        <dbReference type="ARBA" id="ARBA00022448"/>
    </source>
</evidence>
<dbReference type="eggNOG" id="COG3043">
    <property type="taxonomic scope" value="Bacteria"/>
</dbReference>
<evidence type="ECO:0000256" key="8">
    <source>
        <dbReference type="ARBA" id="ARBA00022729"/>
    </source>
</evidence>
<keyword evidence="9" id="KW-0574">Periplasm</keyword>
<evidence type="ECO:0000256" key="11">
    <source>
        <dbReference type="ARBA" id="ARBA00023004"/>
    </source>
</evidence>
<keyword evidence="5" id="KW-0813">Transport</keyword>
<evidence type="ECO:0000256" key="1">
    <source>
        <dbReference type="ARBA" id="ARBA00004418"/>
    </source>
</evidence>
<dbReference type="STRING" id="550540.Fbal_3624"/>
<dbReference type="PANTHER" id="PTHR38604">
    <property type="entry name" value="PERIPLASMIC NITRATE REDUCTASE, ELECTRON TRANSFER SUBUNIT"/>
    <property type="match status" value="1"/>
</dbReference>
<feature type="signal peptide" evidence="13">
    <location>
        <begin position="1"/>
        <end position="20"/>
    </location>
</feature>
<accession>E1SPK3</accession>
<dbReference type="Proteomes" id="UP000006683">
    <property type="component" value="Chromosome"/>
</dbReference>
<dbReference type="HOGENOM" id="CLU_103367_1_0_6"/>
<evidence type="ECO:0000256" key="7">
    <source>
        <dbReference type="ARBA" id="ARBA00022723"/>
    </source>
</evidence>
<dbReference type="Gene3D" id="1.10.1130.10">
    <property type="entry name" value="Flavocytochrome C3, Chain A"/>
    <property type="match status" value="1"/>
</dbReference>
<evidence type="ECO:0000256" key="4">
    <source>
        <dbReference type="ARBA" id="ARBA00017922"/>
    </source>
</evidence>
<dbReference type="OrthoDB" id="13290at2"/>
<organism evidence="14 15">
    <name type="scientific">Ferrimonas balearica (strain DSM 9799 / CCM 4581 / KCTC 23876 / PAT)</name>
    <dbReference type="NCBI Taxonomy" id="550540"/>
    <lineage>
        <taxon>Bacteria</taxon>
        <taxon>Pseudomonadati</taxon>
        <taxon>Pseudomonadota</taxon>
        <taxon>Gammaproteobacteria</taxon>
        <taxon>Alteromonadales</taxon>
        <taxon>Ferrimonadaceae</taxon>
        <taxon>Ferrimonas</taxon>
    </lineage>
</organism>
<proteinExistence type="inferred from homology"/>
<reference evidence="14 15" key="1">
    <citation type="journal article" date="2010" name="Stand. Genomic Sci.">
        <title>Complete genome sequence of Ferrimonas balearica type strain (PAT).</title>
        <authorList>
            <person name="Nolan M."/>
            <person name="Sikorski J."/>
            <person name="Davenport K."/>
            <person name="Lucas S."/>
            <person name="Glavina Del Rio T."/>
            <person name="Tice H."/>
            <person name="Cheng J."/>
            <person name="Goodwin L."/>
            <person name="Pitluck S."/>
            <person name="Liolios K."/>
            <person name="Ivanova N."/>
            <person name="Mavromatis K."/>
            <person name="Ovchinnikova G."/>
            <person name="Pati A."/>
            <person name="Chen A."/>
            <person name="Palaniappan K."/>
            <person name="Land M."/>
            <person name="Hauser L."/>
            <person name="Chang Y."/>
            <person name="Jeffries C."/>
            <person name="Tapia R."/>
            <person name="Brettin T."/>
            <person name="Detter J."/>
            <person name="Han C."/>
            <person name="Yasawong M."/>
            <person name="Rohde M."/>
            <person name="Tindall B."/>
            <person name="Goker M."/>
            <person name="Woyke T."/>
            <person name="Bristow J."/>
            <person name="Eisen J."/>
            <person name="Markowitz V."/>
            <person name="Hugenholtz P."/>
            <person name="Kyrpides N."/>
            <person name="Klenk H."/>
            <person name="Lapidus A."/>
        </authorList>
    </citation>
    <scope>NUCLEOTIDE SEQUENCE [LARGE SCALE GENOMIC DNA]</scope>
    <source>
        <strain evidence="15">DSM 9799 / CCM 4581 / KCTC 23876 / PAT</strain>
    </source>
</reference>
<dbReference type="PANTHER" id="PTHR38604:SF1">
    <property type="entry name" value="PERIPLASMIC NITRATE REDUCTASE, ELECTRON TRANSFER SUBUNIT"/>
    <property type="match status" value="1"/>
</dbReference>
<dbReference type="GO" id="GO:0042597">
    <property type="term" value="C:periplasmic space"/>
    <property type="evidence" value="ECO:0007669"/>
    <property type="project" value="UniProtKB-SubCell"/>
</dbReference>
<evidence type="ECO:0000313" key="14">
    <source>
        <dbReference type="EMBL" id="ADN77820.1"/>
    </source>
</evidence>
<evidence type="ECO:0000256" key="13">
    <source>
        <dbReference type="SAM" id="SignalP"/>
    </source>
</evidence>